<protein>
    <submittedName>
        <fullName evidence="2 5">Caffeoylshikimate esterase</fullName>
    </submittedName>
</protein>
<dbReference type="FunFam" id="3.40.50.1820:FF:000192">
    <property type="entry name" value="Caffeoylshikimate esterase"/>
    <property type="match status" value="1"/>
</dbReference>
<dbReference type="RefSeq" id="XP_020097189.1">
    <property type="nucleotide sequence ID" value="XM_020241600.1"/>
</dbReference>
<evidence type="ECO:0000313" key="3">
    <source>
        <dbReference type="Proteomes" id="UP000092600"/>
    </source>
</evidence>
<dbReference type="EMBL" id="LSRQ01001499">
    <property type="protein sequence ID" value="OAY77597.1"/>
    <property type="molecule type" value="Genomic_DNA"/>
</dbReference>
<dbReference type="InterPro" id="IPR000073">
    <property type="entry name" value="AB_hydrolase_1"/>
</dbReference>
<evidence type="ECO:0000313" key="4">
    <source>
        <dbReference type="Proteomes" id="UP000515123"/>
    </source>
</evidence>
<evidence type="ECO:0000313" key="5">
    <source>
        <dbReference type="RefSeq" id="XP_020097189.1"/>
    </source>
</evidence>
<dbReference type="STRING" id="4615.A0A199VKA2"/>
<dbReference type="InterPro" id="IPR051044">
    <property type="entry name" value="MAG_DAG_Lipase"/>
</dbReference>
<accession>A0A199VKA2</accession>
<dbReference type="InterPro" id="IPR022742">
    <property type="entry name" value="Hydrolase_4"/>
</dbReference>
<evidence type="ECO:0000259" key="1">
    <source>
        <dbReference type="Pfam" id="PF12146"/>
    </source>
</evidence>
<organism evidence="2 3">
    <name type="scientific">Ananas comosus</name>
    <name type="common">Pineapple</name>
    <name type="synonym">Ananas ananas</name>
    <dbReference type="NCBI Taxonomy" id="4615"/>
    <lineage>
        <taxon>Eukaryota</taxon>
        <taxon>Viridiplantae</taxon>
        <taxon>Streptophyta</taxon>
        <taxon>Embryophyta</taxon>
        <taxon>Tracheophyta</taxon>
        <taxon>Spermatophyta</taxon>
        <taxon>Magnoliopsida</taxon>
        <taxon>Liliopsida</taxon>
        <taxon>Poales</taxon>
        <taxon>Bromeliaceae</taxon>
        <taxon>Bromelioideae</taxon>
        <taxon>Ananas</taxon>
    </lineage>
</organism>
<dbReference type="SUPFAM" id="SSF53474">
    <property type="entry name" value="alpha/beta-Hydrolases"/>
    <property type="match status" value="1"/>
</dbReference>
<proteinExistence type="predicted"/>
<sequence length="330" mass="36596">MGSSAPRYFWGDSPEEEEYYASQGVRNRQSYFESPHGRLFTQSFHPLDADADAVAGAVKGVVFMSHGYGSDSGWMFQKIAMAYASWGYAVYCADLLGHGRSDGLHGYVGDMEKVAAASLSFFLSVRRADAHARLPAFLFGESMGGAATLLMYLRSPPGTWTGLIFSAPLFVIPADMVPSRLRLFVFGLLFGAADTWQAMPENKVVAKAIKDPDRLRVIASNPRRYTGPPRVGTMRELVRVTAYLQERFGEVTAPFLTVHGTEDGCAAAEGSTMLYERAKSDDKSLILYEGMYHSLIQGEPEENSRRVLHDMRAWIDERVRRYGGQEAARD</sequence>
<dbReference type="OrthoDB" id="2498029at2759"/>
<dbReference type="Gramene" id="Aco009772.1.mrna1">
    <property type="protein sequence ID" value="Aco009772.1.mrna1.cds1"/>
    <property type="gene ID" value="Aco009772.1.path1"/>
</dbReference>
<reference evidence="2 3" key="1">
    <citation type="journal article" date="2016" name="DNA Res.">
        <title>The draft genome of MD-2 pineapple using hybrid error correction of long reads.</title>
        <authorList>
            <person name="Redwan R.M."/>
            <person name="Saidin A."/>
            <person name="Kumar S.V."/>
        </authorList>
    </citation>
    <scope>NUCLEOTIDE SEQUENCE [LARGE SCALE GENOMIC DNA]</scope>
    <source>
        <strain evidence="3">cv. MD2</strain>
        <tissue evidence="2">Leaf</tissue>
    </source>
</reference>
<dbReference type="PRINTS" id="PR00111">
    <property type="entry name" value="ABHYDROLASE"/>
</dbReference>
<dbReference type="Proteomes" id="UP000515123">
    <property type="component" value="Linkage group 10"/>
</dbReference>
<keyword evidence="4" id="KW-1185">Reference proteome</keyword>
<dbReference type="GeneID" id="109716270"/>
<gene>
    <name evidence="5" type="primary">LOC109716270</name>
    <name evidence="2" type="ORF">ACMD2_07315</name>
</gene>
<reference evidence="5" key="2">
    <citation type="submission" date="2025-04" db="UniProtKB">
        <authorList>
            <consortium name="RefSeq"/>
        </authorList>
    </citation>
    <scope>IDENTIFICATION</scope>
    <source>
        <tissue evidence="5">Leaf</tissue>
    </source>
</reference>
<dbReference type="Proteomes" id="UP000092600">
    <property type="component" value="Unassembled WGS sequence"/>
</dbReference>
<dbReference type="Gene3D" id="3.40.50.1820">
    <property type="entry name" value="alpha/beta hydrolase"/>
    <property type="match status" value="1"/>
</dbReference>
<name>A0A199VKA2_ANACO</name>
<dbReference type="AlphaFoldDB" id="A0A199VKA2"/>
<dbReference type="PANTHER" id="PTHR11614">
    <property type="entry name" value="PHOSPHOLIPASE-RELATED"/>
    <property type="match status" value="1"/>
</dbReference>
<feature type="domain" description="Serine aminopeptidase S33" evidence="1">
    <location>
        <begin position="57"/>
        <end position="300"/>
    </location>
</feature>
<dbReference type="InterPro" id="IPR029058">
    <property type="entry name" value="AB_hydrolase_fold"/>
</dbReference>
<evidence type="ECO:0000313" key="2">
    <source>
        <dbReference type="EMBL" id="OAY77597.1"/>
    </source>
</evidence>
<dbReference type="Pfam" id="PF12146">
    <property type="entry name" value="Hydrolase_4"/>
    <property type="match status" value="1"/>
</dbReference>